<dbReference type="EMBL" id="ML002424">
    <property type="protein sequence ID" value="RKP37958.1"/>
    <property type="molecule type" value="Genomic_DNA"/>
</dbReference>
<protein>
    <submittedName>
        <fullName evidence="2">Uncharacterized protein</fullName>
    </submittedName>
</protein>
<proteinExistence type="predicted"/>
<feature type="chain" id="PRO_5020240484" evidence="1">
    <location>
        <begin position="27"/>
        <end position="88"/>
    </location>
</feature>
<keyword evidence="3" id="KW-1185">Reference proteome</keyword>
<feature type="signal peptide" evidence="1">
    <location>
        <begin position="1"/>
        <end position="26"/>
    </location>
</feature>
<accession>A0A4P9ZX72</accession>
<keyword evidence="1" id="KW-0732">Signal</keyword>
<evidence type="ECO:0000313" key="3">
    <source>
        <dbReference type="Proteomes" id="UP000268162"/>
    </source>
</evidence>
<sequence length="88" mass="9401">MKVTRVFTMAFFVAAVAFLVASRVTAAPAIAKVDLPLPVSEWIAVSPSGALASLTRRKITIYADHLYVPISTKNIFNGGSHRVTGSIL</sequence>
<reference evidence="3" key="1">
    <citation type="journal article" date="2018" name="Nat. Microbiol.">
        <title>Leveraging single-cell genomics to expand the fungal tree of life.</title>
        <authorList>
            <person name="Ahrendt S.R."/>
            <person name="Quandt C.A."/>
            <person name="Ciobanu D."/>
            <person name="Clum A."/>
            <person name="Salamov A."/>
            <person name="Andreopoulos B."/>
            <person name="Cheng J.F."/>
            <person name="Woyke T."/>
            <person name="Pelin A."/>
            <person name="Henrissat B."/>
            <person name="Reynolds N.K."/>
            <person name="Benny G.L."/>
            <person name="Smith M.E."/>
            <person name="James T.Y."/>
            <person name="Grigoriev I.V."/>
        </authorList>
    </citation>
    <scope>NUCLEOTIDE SEQUENCE [LARGE SCALE GENOMIC DNA]</scope>
    <source>
        <strain evidence="3">RSA 468</strain>
    </source>
</reference>
<gene>
    <name evidence="2" type="ORF">BJ085DRAFT_39217</name>
</gene>
<organism evidence="2 3">
    <name type="scientific">Dimargaris cristalligena</name>
    <dbReference type="NCBI Taxonomy" id="215637"/>
    <lineage>
        <taxon>Eukaryota</taxon>
        <taxon>Fungi</taxon>
        <taxon>Fungi incertae sedis</taxon>
        <taxon>Zoopagomycota</taxon>
        <taxon>Kickxellomycotina</taxon>
        <taxon>Dimargaritomycetes</taxon>
        <taxon>Dimargaritales</taxon>
        <taxon>Dimargaritaceae</taxon>
        <taxon>Dimargaris</taxon>
    </lineage>
</organism>
<dbReference type="AlphaFoldDB" id="A0A4P9ZX72"/>
<name>A0A4P9ZX72_9FUNG</name>
<dbReference type="Proteomes" id="UP000268162">
    <property type="component" value="Unassembled WGS sequence"/>
</dbReference>
<evidence type="ECO:0000256" key="1">
    <source>
        <dbReference type="SAM" id="SignalP"/>
    </source>
</evidence>
<evidence type="ECO:0000313" key="2">
    <source>
        <dbReference type="EMBL" id="RKP37958.1"/>
    </source>
</evidence>